<evidence type="ECO:0000313" key="3">
    <source>
        <dbReference type="EMBL" id="KAJ8761071.1"/>
    </source>
</evidence>
<feature type="transmembrane region" description="Helical" evidence="2">
    <location>
        <begin position="267"/>
        <end position="287"/>
    </location>
</feature>
<gene>
    <name evidence="3" type="ORF">K2173_000750</name>
</gene>
<dbReference type="AlphaFoldDB" id="A0AAV8T3W0"/>
<dbReference type="EMBL" id="JAIWQS010000006">
    <property type="protein sequence ID" value="KAJ8761071.1"/>
    <property type="molecule type" value="Genomic_DNA"/>
</dbReference>
<dbReference type="Proteomes" id="UP001159364">
    <property type="component" value="Linkage Group LG06"/>
</dbReference>
<protein>
    <submittedName>
        <fullName evidence="3">Uncharacterized protein</fullName>
    </submittedName>
</protein>
<keyword evidence="2" id="KW-0472">Membrane</keyword>
<dbReference type="PANTHER" id="PTHR34360">
    <property type="entry name" value="OS08G0519400 PROTEIN"/>
    <property type="match status" value="1"/>
</dbReference>
<organism evidence="3 4">
    <name type="scientific">Erythroxylum novogranatense</name>
    <dbReference type="NCBI Taxonomy" id="1862640"/>
    <lineage>
        <taxon>Eukaryota</taxon>
        <taxon>Viridiplantae</taxon>
        <taxon>Streptophyta</taxon>
        <taxon>Embryophyta</taxon>
        <taxon>Tracheophyta</taxon>
        <taxon>Spermatophyta</taxon>
        <taxon>Magnoliopsida</taxon>
        <taxon>eudicotyledons</taxon>
        <taxon>Gunneridae</taxon>
        <taxon>Pentapetalae</taxon>
        <taxon>rosids</taxon>
        <taxon>fabids</taxon>
        <taxon>Malpighiales</taxon>
        <taxon>Erythroxylaceae</taxon>
        <taxon>Erythroxylum</taxon>
    </lineage>
</organism>
<sequence length="292" mass="34122">MRYRSYMSHSREGIQLNFRIRKMGSLVYFFLLVPAISWSPLSFASHSHLQWSDRLQLIGQVQESKLKVAQLESVLEEIAENLTARNHHLAELEKRIEEMDARIKDLRFSFSNFKAEPLPFGEKIRELADEVRDLWAVLRKNNFELHVLESKAMEAEEKLETETSRVEQMADIVTEQWIQIRQFEQALQLKLQVLKDLRQAKRKKCIFFKVMTDLYGKHIQNAIDLLDSLLSEKGSSNLIQFLDKLQGIVKQEMESHRVTACLANKEVVFFVASALIIFPVLSAWTLLTSQWR</sequence>
<proteinExistence type="predicted"/>
<keyword evidence="2" id="KW-0812">Transmembrane</keyword>
<dbReference type="PANTHER" id="PTHR34360:SF2">
    <property type="entry name" value="MYOSIN HEAVY CHAIN-LIKE PROTEIN"/>
    <property type="match status" value="1"/>
</dbReference>
<evidence type="ECO:0000256" key="1">
    <source>
        <dbReference type="SAM" id="Coils"/>
    </source>
</evidence>
<evidence type="ECO:0000313" key="4">
    <source>
        <dbReference type="Proteomes" id="UP001159364"/>
    </source>
</evidence>
<reference evidence="3 4" key="1">
    <citation type="submission" date="2021-09" db="EMBL/GenBank/DDBJ databases">
        <title>Genomic insights and catalytic innovation underlie evolution of tropane alkaloids biosynthesis.</title>
        <authorList>
            <person name="Wang Y.-J."/>
            <person name="Tian T."/>
            <person name="Huang J.-P."/>
            <person name="Huang S.-X."/>
        </authorList>
    </citation>
    <scope>NUCLEOTIDE SEQUENCE [LARGE SCALE GENOMIC DNA]</scope>
    <source>
        <strain evidence="3">KIB-2018</strain>
        <tissue evidence="3">Leaf</tissue>
    </source>
</reference>
<accession>A0AAV8T3W0</accession>
<dbReference type="Gene3D" id="1.20.5.170">
    <property type="match status" value="1"/>
</dbReference>
<feature type="coiled-coil region" evidence="1">
    <location>
        <begin position="61"/>
        <end position="109"/>
    </location>
</feature>
<comment type="caution">
    <text evidence="3">The sequence shown here is derived from an EMBL/GenBank/DDBJ whole genome shotgun (WGS) entry which is preliminary data.</text>
</comment>
<feature type="coiled-coil region" evidence="1">
    <location>
        <begin position="145"/>
        <end position="200"/>
    </location>
</feature>
<evidence type="ECO:0000256" key="2">
    <source>
        <dbReference type="SAM" id="Phobius"/>
    </source>
</evidence>
<keyword evidence="2" id="KW-1133">Transmembrane helix</keyword>
<keyword evidence="4" id="KW-1185">Reference proteome</keyword>
<keyword evidence="1" id="KW-0175">Coiled coil</keyword>
<name>A0AAV8T3W0_9ROSI</name>